<name>A0A4R8ZUY5_9MICO</name>
<keyword evidence="2" id="KW-1185">Reference proteome</keyword>
<comment type="caution">
    <text evidence="1">The sequence shown here is derived from an EMBL/GenBank/DDBJ whole genome shotgun (WGS) entry which is preliminary data.</text>
</comment>
<reference evidence="1 2" key="1">
    <citation type="submission" date="2019-03" db="EMBL/GenBank/DDBJ databases">
        <title>Genomics of glacier-inhabiting Cryobacterium strains.</title>
        <authorList>
            <person name="Liu Q."/>
            <person name="Xin Y.-H."/>
        </authorList>
    </citation>
    <scope>NUCLEOTIDE SEQUENCE [LARGE SCALE GENOMIC DNA]</scope>
    <source>
        <strain evidence="1 2">Hh14</strain>
    </source>
</reference>
<dbReference type="EMBL" id="SOHE01000069">
    <property type="protein sequence ID" value="TFD46997.1"/>
    <property type="molecule type" value="Genomic_DNA"/>
</dbReference>
<proteinExistence type="predicted"/>
<evidence type="ECO:0000313" key="2">
    <source>
        <dbReference type="Proteomes" id="UP000297447"/>
    </source>
</evidence>
<protein>
    <submittedName>
        <fullName evidence="1">Uncharacterized protein</fullName>
    </submittedName>
</protein>
<accession>A0A4R8ZUY5</accession>
<organism evidence="1 2">
    <name type="scientific">Cryobacterium frigoriphilum</name>
    <dbReference type="NCBI Taxonomy" id="1259150"/>
    <lineage>
        <taxon>Bacteria</taxon>
        <taxon>Bacillati</taxon>
        <taxon>Actinomycetota</taxon>
        <taxon>Actinomycetes</taxon>
        <taxon>Micrococcales</taxon>
        <taxon>Microbacteriaceae</taxon>
        <taxon>Cryobacterium</taxon>
    </lineage>
</organism>
<dbReference type="OrthoDB" id="8779545at2"/>
<dbReference type="Proteomes" id="UP000297447">
    <property type="component" value="Unassembled WGS sequence"/>
</dbReference>
<evidence type="ECO:0000313" key="1">
    <source>
        <dbReference type="EMBL" id="TFD46997.1"/>
    </source>
</evidence>
<dbReference type="AlphaFoldDB" id="A0A4R8ZUY5"/>
<dbReference type="RefSeq" id="WP_134520673.1">
    <property type="nucleotide sequence ID" value="NZ_SOHE01000069.1"/>
</dbReference>
<sequence length="224" mass="24789">MFNLSAAAPGTIVLFDSADEGGKRMVATLIPGVVNENGVLTDLLWTDSHGGTWPLQVIENGNPFVIVRPVGFDLAHPVPGLIVTFDNPHGDDHPLVATFAPGRLGQNGEFLDVSWVDSAGRRWAYEVILQNNPRVFGDAVNQPTNLAELRVLLEAHIMASAYSINGAANGEAYYLEQRDGQWTSYYLERGRRHTVHEFDSESQACSYFWDWLQNERGVRTSTDS</sequence>
<gene>
    <name evidence="1" type="ORF">E3T55_16670</name>
</gene>